<dbReference type="InterPro" id="IPR027383">
    <property type="entry name" value="Znf_put"/>
</dbReference>
<reference evidence="2" key="1">
    <citation type="journal article" date="2014" name="ISME J.">
        <title>Genomic properties of Marine Group A bacteria indicate a role in the marine sulfur cycle.</title>
        <authorList>
            <person name="Wright J.J."/>
            <person name="Mewis K."/>
            <person name="Hanson N.W."/>
            <person name="Konwar K.M."/>
            <person name="Maas K.R."/>
            <person name="Hallam S.J."/>
        </authorList>
    </citation>
    <scope>NUCLEOTIDE SEQUENCE</scope>
</reference>
<dbReference type="Pfam" id="PF13490">
    <property type="entry name" value="zf-HC2"/>
    <property type="match status" value="1"/>
</dbReference>
<organism evidence="2">
    <name type="scientific">uncultured bacterium 413004-H17</name>
    <dbReference type="NCBI Taxonomy" id="1343843"/>
    <lineage>
        <taxon>Bacteria</taxon>
        <taxon>environmental samples</taxon>
    </lineage>
</organism>
<name>S4W5Z4_9BACT</name>
<dbReference type="AlphaFoldDB" id="S4W5Z4"/>
<feature type="domain" description="Putative zinc-finger" evidence="1">
    <location>
        <begin position="5"/>
        <end position="28"/>
    </location>
</feature>
<proteinExistence type="predicted"/>
<protein>
    <recommendedName>
        <fullName evidence="1">Putative zinc-finger domain-containing protein</fullName>
    </recommendedName>
</protein>
<evidence type="ECO:0000313" key="2">
    <source>
        <dbReference type="EMBL" id="AGO88141.1"/>
    </source>
</evidence>
<accession>S4W5Z4</accession>
<dbReference type="EMBL" id="KF170425">
    <property type="protein sequence ID" value="AGO88141.1"/>
    <property type="molecule type" value="Genomic_DNA"/>
</dbReference>
<evidence type="ECO:0000259" key="1">
    <source>
        <dbReference type="Pfam" id="PF13490"/>
    </source>
</evidence>
<sequence>MDRYQFEDAISAYLDNELPLSERKAFEEFMNANSDAKNLVDSIRTNMTSFKTLSPINASDGFMPNLHKKIEFEKNRPSKKIDKSTFKNFIWVYTIICGNYDGSSCIVYHSRCKLLARIQFTS</sequence>